<dbReference type="OrthoDB" id="583817at2"/>
<dbReference type="STRING" id="395961.Cyan7425_2098"/>
<evidence type="ECO:0000313" key="2">
    <source>
        <dbReference type="EMBL" id="ACL44461.1"/>
    </source>
</evidence>
<feature type="region of interest" description="Disordered" evidence="1">
    <location>
        <begin position="1"/>
        <end position="30"/>
    </location>
</feature>
<organism evidence="2">
    <name type="scientific">Cyanothece sp. (strain PCC 7425 / ATCC 29141)</name>
    <dbReference type="NCBI Taxonomy" id="395961"/>
    <lineage>
        <taxon>Bacteria</taxon>
        <taxon>Bacillati</taxon>
        <taxon>Cyanobacteriota</taxon>
        <taxon>Cyanophyceae</taxon>
        <taxon>Gomontiellales</taxon>
        <taxon>Cyanothecaceae</taxon>
        <taxon>Cyanothece</taxon>
    </lineage>
</organism>
<gene>
    <name evidence="2" type="ordered locus">Cyan7425_2098</name>
</gene>
<evidence type="ECO:0000256" key="1">
    <source>
        <dbReference type="SAM" id="MobiDB-lite"/>
    </source>
</evidence>
<dbReference type="KEGG" id="cyn:Cyan7425_2098"/>
<reference evidence="2" key="1">
    <citation type="submission" date="2009-01" db="EMBL/GenBank/DDBJ databases">
        <title>Complete sequence of chromosome Cyanothece sp. PCC 7425.</title>
        <authorList>
            <consortium name="US DOE Joint Genome Institute"/>
            <person name="Lucas S."/>
            <person name="Copeland A."/>
            <person name="Lapidus A."/>
            <person name="Glavina del Rio T."/>
            <person name="Dalin E."/>
            <person name="Tice H."/>
            <person name="Bruce D."/>
            <person name="Goodwin L."/>
            <person name="Pitluck S."/>
            <person name="Sims D."/>
            <person name="Meineke L."/>
            <person name="Brettin T."/>
            <person name="Detter J.C."/>
            <person name="Han C."/>
            <person name="Larimer F."/>
            <person name="Land M."/>
            <person name="Hauser L."/>
            <person name="Kyrpides N."/>
            <person name="Ovchinnikova G."/>
            <person name="Liberton M."/>
            <person name="Stoeckel J."/>
            <person name="Banerjee A."/>
            <person name="Singh A."/>
            <person name="Page L."/>
            <person name="Sato H."/>
            <person name="Zhao L."/>
            <person name="Sherman L."/>
            <person name="Pakrasi H."/>
            <person name="Richardson P."/>
        </authorList>
    </citation>
    <scope>NUCLEOTIDE SEQUENCE</scope>
    <source>
        <strain evidence="2">PCC 7425</strain>
    </source>
</reference>
<dbReference type="EMBL" id="CP001344">
    <property type="protein sequence ID" value="ACL44461.1"/>
    <property type="molecule type" value="Genomic_DNA"/>
</dbReference>
<protein>
    <submittedName>
        <fullName evidence="2">Uncharacterized protein</fullName>
    </submittedName>
</protein>
<proteinExistence type="predicted"/>
<dbReference type="AlphaFoldDB" id="B8HUB6"/>
<dbReference type="HOGENOM" id="CLU_1793288_0_0_3"/>
<sequence length="144" mass="16660">MPQNWSPEAREAARQRILKNKPWEKSTGPKTEAGKFIVSFNAAKEGLRFSNPLLRHAARKAAKEQLDEQSREQVRRIVLEFVKLKKEAPALLLDALDYGYRGDRGSLQCPYCEGRYLTKKGFTGCYQTGRQRWFCKDCRKTFSL</sequence>
<accession>B8HUB6</accession>
<name>B8HUB6_CYAP4</name>